<dbReference type="AlphaFoldDB" id="A0A2B7YGS9"/>
<dbReference type="RefSeq" id="WP_158412722.1">
    <property type="nucleotide sequence ID" value="NZ_CP077151.1"/>
</dbReference>
<sequence>MATLKMTERHKAMAYVLNREFGYPMANIAKLMGVAQSTISSAIKDFEYQRLIKNLEQELINARKELKSLGYNLPDVIMGE</sequence>
<protein>
    <submittedName>
        <fullName evidence="2">Uncharacterized protein</fullName>
    </submittedName>
</protein>
<evidence type="ECO:0000256" key="1">
    <source>
        <dbReference type="SAM" id="Coils"/>
    </source>
</evidence>
<dbReference type="EMBL" id="NJGJ01000002">
    <property type="protein sequence ID" value="PGH23294.1"/>
    <property type="molecule type" value="Genomic_DNA"/>
</dbReference>
<feature type="coiled-coil region" evidence="1">
    <location>
        <begin position="45"/>
        <end position="72"/>
    </location>
</feature>
<gene>
    <name evidence="2" type="ORF">RN90_12930</name>
</gene>
<evidence type="ECO:0000313" key="3">
    <source>
        <dbReference type="Proteomes" id="UP000226179"/>
    </source>
</evidence>
<evidence type="ECO:0000313" key="2">
    <source>
        <dbReference type="EMBL" id="PGH23294.1"/>
    </source>
</evidence>
<proteinExistence type="predicted"/>
<reference evidence="2 3" key="1">
    <citation type="submission" date="2017-06" db="EMBL/GenBank/DDBJ databases">
        <title>Draft genome sequence of Fusobacterium nucleatum subsp. animalis KCOM 1280 (=ChDC F318).</title>
        <authorList>
            <person name="Kook J.-K."/>
            <person name="Park S.-N."/>
            <person name="Lim Y.K."/>
            <person name="Roh H."/>
        </authorList>
    </citation>
    <scope>NUCLEOTIDE SEQUENCE [LARGE SCALE GENOMIC DNA]</scope>
    <source>
        <strain evidence="3">KCOM 1280 ( ChDC F318)</strain>
    </source>
</reference>
<organism evidence="2 3">
    <name type="scientific">Fusobacterium animalis</name>
    <dbReference type="NCBI Taxonomy" id="76859"/>
    <lineage>
        <taxon>Bacteria</taxon>
        <taxon>Fusobacteriati</taxon>
        <taxon>Fusobacteriota</taxon>
        <taxon>Fusobacteriia</taxon>
        <taxon>Fusobacteriales</taxon>
        <taxon>Fusobacteriaceae</taxon>
        <taxon>Fusobacterium</taxon>
    </lineage>
</organism>
<name>A0A2B7YGS9_9FUSO</name>
<comment type="caution">
    <text evidence="2">The sequence shown here is derived from an EMBL/GenBank/DDBJ whole genome shotgun (WGS) entry which is preliminary data.</text>
</comment>
<dbReference type="Proteomes" id="UP000226179">
    <property type="component" value="Unassembled WGS sequence"/>
</dbReference>
<keyword evidence="1" id="KW-0175">Coiled coil</keyword>
<accession>A0A2B7YGS9</accession>